<dbReference type="OrthoDB" id="5979581at2759"/>
<organism evidence="3 4">
    <name type="scientific">Streblomastix strix</name>
    <dbReference type="NCBI Taxonomy" id="222440"/>
    <lineage>
        <taxon>Eukaryota</taxon>
        <taxon>Metamonada</taxon>
        <taxon>Preaxostyla</taxon>
        <taxon>Oxymonadida</taxon>
        <taxon>Streblomastigidae</taxon>
        <taxon>Streblomastix</taxon>
    </lineage>
</organism>
<dbReference type="Gene3D" id="1.10.510.10">
    <property type="entry name" value="Transferase(Phosphotransferase) domain 1"/>
    <property type="match status" value="1"/>
</dbReference>
<reference evidence="3 4" key="1">
    <citation type="submission" date="2019-03" db="EMBL/GenBank/DDBJ databases">
        <title>Single cell metagenomics reveals metabolic interactions within the superorganism composed of flagellate Streblomastix strix and complex community of Bacteroidetes bacteria on its surface.</title>
        <authorList>
            <person name="Treitli S.C."/>
            <person name="Kolisko M."/>
            <person name="Husnik F."/>
            <person name="Keeling P."/>
            <person name="Hampl V."/>
        </authorList>
    </citation>
    <scope>NUCLEOTIDE SEQUENCE [LARGE SCALE GENOMIC DNA]</scope>
    <source>
        <strain evidence="3">ST1C</strain>
    </source>
</reference>
<feature type="domain" description="Protein kinase" evidence="2">
    <location>
        <begin position="23"/>
        <end position="151"/>
    </location>
</feature>
<dbReference type="Pfam" id="PF00069">
    <property type="entry name" value="Pkinase"/>
    <property type="match status" value="1"/>
</dbReference>
<comment type="caution">
    <text evidence="3">The sequence shown here is derived from an EMBL/GenBank/DDBJ whole genome shotgun (WGS) entry which is preliminary data.</text>
</comment>
<keyword evidence="1" id="KW-0067">ATP-binding</keyword>
<proteinExistence type="predicted"/>
<dbReference type="PANTHER" id="PTHR11909">
    <property type="entry name" value="CASEIN KINASE-RELATED"/>
    <property type="match status" value="1"/>
</dbReference>
<dbReference type="EMBL" id="SNRW01012622">
    <property type="protein sequence ID" value="KAA6373583.1"/>
    <property type="molecule type" value="Genomic_DNA"/>
</dbReference>
<protein>
    <recommendedName>
        <fullName evidence="2">Protein kinase domain-containing protein</fullName>
    </recommendedName>
</protein>
<dbReference type="InterPro" id="IPR011009">
    <property type="entry name" value="Kinase-like_dom_sf"/>
</dbReference>
<dbReference type="InterPro" id="IPR017441">
    <property type="entry name" value="Protein_kinase_ATP_BS"/>
</dbReference>
<dbReference type="PROSITE" id="PS00107">
    <property type="entry name" value="PROTEIN_KINASE_ATP"/>
    <property type="match status" value="1"/>
</dbReference>
<keyword evidence="1" id="KW-0547">Nucleotide-binding</keyword>
<dbReference type="AlphaFoldDB" id="A0A5J4UT83"/>
<feature type="binding site" evidence="1">
    <location>
        <position position="57"/>
    </location>
    <ligand>
        <name>ATP</name>
        <dbReference type="ChEBI" id="CHEBI:30616"/>
    </ligand>
</feature>
<dbReference type="Proteomes" id="UP000324800">
    <property type="component" value="Unassembled WGS sequence"/>
</dbReference>
<dbReference type="InterPro" id="IPR000719">
    <property type="entry name" value="Prot_kinase_dom"/>
</dbReference>
<sequence>MHDQIRNASEQFVNSGDIVKGIYKLVRQIGAGSFGCVFEAIRIGTSLSSSSNRVAIKFDRSPSQLSTLFNETYVLRAVTGKAHFPRVFQYGTHNNSKFIALELLGPDVIDIANRKRPCQFSIVSTLKFGIQGIEALSTLHRAGFVHRDIKP</sequence>
<evidence type="ECO:0000313" key="3">
    <source>
        <dbReference type="EMBL" id="KAA6373583.1"/>
    </source>
</evidence>
<evidence type="ECO:0000313" key="4">
    <source>
        <dbReference type="Proteomes" id="UP000324800"/>
    </source>
</evidence>
<gene>
    <name evidence="3" type="ORF">EZS28_030891</name>
</gene>
<name>A0A5J4UT83_9EUKA</name>
<evidence type="ECO:0000259" key="2">
    <source>
        <dbReference type="PROSITE" id="PS50011"/>
    </source>
</evidence>
<accession>A0A5J4UT83</accession>
<dbReference type="GO" id="GO:0004672">
    <property type="term" value="F:protein kinase activity"/>
    <property type="evidence" value="ECO:0007669"/>
    <property type="project" value="InterPro"/>
</dbReference>
<dbReference type="InterPro" id="IPR050235">
    <property type="entry name" value="CK1_Ser-Thr_kinase"/>
</dbReference>
<dbReference type="GO" id="GO:0005524">
    <property type="term" value="F:ATP binding"/>
    <property type="evidence" value="ECO:0007669"/>
    <property type="project" value="UniProtKB-UniRule"/>
</dbReference>
<dbReference type="PROSITE" id="PS50011">
    <property type="entry name" value="PROTEIN_KINASE_DOM"/>
    <property type="match status" value="1"/>
</dbReference>
<evidence type="ECO:0000256" key="1">
    <source>
        <dbReference type="PROSITE-ProRule" id="PRU10141"/>
    </source>
</evidence>
<dbReference type="SUPFAM" id="SSF56112">
    <property type="entry name" value="Protein kinase-like (PK-like)"/>
    <property type="match status" value="1"/>
</dbReference>
<feature type="non-terminal residue" evidence="3">
    <location>
        <position position="151"/>
    </location>
</feature>